<feature type="region of interest" description="Disordered" evidence="4">
    <location>
        <begin position="1"/>
        <end position="22"/>
    </location>
</feature>
<protein>
    <submittedName>
        <fullName evidence="7">IclR family transcriptional regulator</fullName>
    </submittedName>
</protein>
<dbReference type="Gene3D" id="1.10.10.10">
    <property type="entry name" value="Winged helix-like DNA-binding domain superfamily/Winged helix DNA-binding domain"/>
    <property type="match status" value="1"/>
</dbReference>
<name>A0ABS9TFQ9_9PSEU</name>
<dbReference type="Pfam" id="PF09339">
    <property type="entry name" value="HTH_IclR"/>
    <property type="match status" value="1"/>
</dbReference>
<dbReference type="EMBL" id="JAKXMK010000013">
    <property type="protein sequence ID" value="MCH6167377.1"/>
    <property type="molecule type" value="Genomic_DNA"/>
</dbReference>
<evidence type="ECO:0000313" key="8">
    <source>
        <dbReference type="Proteomes" id="UP001299970"/>
    </source>
</evidence>
<dbReference type="InterPro" id="IPR036388">
    <property type="entry name" value="WH-like_DNA-bd_sf"/>
</dbReference>
<sequence length="262" mass="27779">MSSGLDEAATPRRGRSSPAGTSVEKAMRILEALAVEDGPHRLMDVAERAGVPRSTAYRVLATLGAEGFAQNCGDGRYGIGTRLGGLGARIVRMLSAGVGPTLQELQRGAGGNTVHLAVRVGDHAVYLHKVDSDKPYEMRSRVGNQLRLHCTAIGKAILAHLPRPEVEAIVMSAGMESRTPSTITDVAALHAELALVRERGYAMDDEENEPTVRCIGAVVLDRAGRPRGGVSVSTVTFVVERAELLGYVPLLQATARRVAGLI</sequence>
<dbReference type="RefSeq" id="WP_241037719.1">
    <property type="nucleotide sequence ID" value="NZ_BAAAJF010000005.1"/>
</dbReference>
<dbReference type="SUPFAM" id="SSF46785">
    <property type="entry name" value="Winged helix' DNA-binding domain"/>
    <property type="match status" value="1"/>
</dbReference>
<dbReference type="InterPro" id="IPR014757">
    <property type="entry name" value="Tscrpt_reg_IclR_C"/>
</dbReference>
<dbReference type="PROSITE" id="PS51078">
    <property type="entry name" value="ICLR_ED"/>
    <property type="match status" value="1"/>
</dbReference>
<evidence type="ECO:0000256" key="3">
    <source>
        <dbReference type="ARBA" id="ARBA00023163"/>
    </source>
</evidence>
<keyword evidence="8" id="KW-1185">Reference proteome</keyword>
<keyword evidence="2" id="KW-0238">DNA-binding</keyword>
<dbReference type="Gene3D" id="3.30.450.40">
    <property type="match status" value="1"/>
</dbReference>
<dbReference type="Pfam" id="PF01614">
    <property type="entry name" value="IclR_C"/>
    <property type="match status" value="1"/>
</dbReference>
<dbReference type="InterPro" id="IPR029016">
    <property type="entry name" value="GAF-like_dom_sf"/>
</dbReference>
<dbReference type="SMART" id="SM00346">
    <property type="entry name" value="HTH_ICLR"/>
    <property type="match status" value="1"/>
</dbReference>
<keyword evidence="1" id="KW-0805">Transcription regulation</keyword>
<dbReference type="PANTHER" id="PTHR30136:SF24">
    <property type="entry name" value="HTH-TYPE TRANSCRIPTIONAL REPRESSOR ALLR"/>
    <property type="match status" value="1"/>
</dbReference>
<evidence type="ECO:0000256" key="2">
    <source>
        <dbReference type="ARBA" id="ARBA00023125"/>
    </source>
</evidence>
<proteinExistence type="predicted"/>
<dbReference type="PANTHER" id="PTHR30136">
    <property type="entry name" value="HELIX-TURN-HELIX TRANSCRIPTIONAL REGULATOR, ICLR FAMILY"/>
    <property type="match status" value="1"/>
</dbReference>
<evidence type="ECO:0000259" key="5">
    <source>
        <dbReference type="PROSITE" id="PS51077"/>
    </source>
</evidence>
<dbReference type="PROSITE" id="PS51077">
    <property type="entry name" value="HTH_ICLR"/>
    <property type="match status" value="1"/>
</dbReference>
<evidence type="ECO:0000313" key="7">
    <source>
        <dbReference type="EMBL" id="MCH6167377.1"/>
    </source>
</evidence>
<evidence type="ECO:0000259" key="6">
    <source>
        <dbReference type="PROSITE" id="PS51078"/>
    </source>
</evidence>
<dbReference type="SUPFAM" id="SSF55781">
    <property type="entry name" value="GAF domain-like"/>
    <property type="match status" value="1"/>
</dbReference>
<evidence type="ECO:0000256" key="4">
    <source>
        <dbReference type="SAM" id="MobiDB-lite"/>
    </source>
</evidence>
<reference evidence="7 8" key="1">
    <citation type="submission" date="2022-03" db="EMBL/GenBank/DDBJ databases">
        <title>Pseudonocardia alaer sp. nov., a novel actinomycete isolated from reed forest soil.</title>
        <authorList>
            <person name="Wang L."/>
        </authorList>
    </citation>
    <scope>NUCLEOTIDE SEQUENCE [LARGE SCALE GENOMIC DNA]</scope>
    <source>
        <strain evidence="7 8">Y-16303</strain>
    </source>
</reference>
<feature type="domain" description="HTH iclR-type" evidence="5">
    <location>
        <begin position="20"/>
        <end position="81"/>
    </location>
</feature>
<organism evidence="7 8">
    <name type="scientific">Pseudonocardia alaniniphila</name>
    <dbReference type="NCBI Taxonomy" id="75291"/>
    <lineage>
        <taxon>Bacteria</taxon>
        <taxon>Bacillati</taxon>
        <taxon>Actinomycetota</taxon>
        <taxon>Actinomycetes</taxon>
        <taxon>Pseudonocardiales</taxon>
        <taxon>Pseudonocardiaceae</taxon>
        <taxon>Pseudonocardia</taxon>
    </lineage>
</organism>
<accession>A0ABS9TFQ9</accession>
<comment type="caution">
    <text evidence="7">The sequence shown here is derived from an EMBL/GenBank/DDBJ whole genome shotgun (WGS) entry which is preliminary data.</text>
</comment>
<dbReference type="InterPro" id="IPR050707">
    <property type="entry name" value="HTH_MetabolicPath_Reg"/>
</dbReference>
<dbReference type="Proteomes" id="UP001299970">
    <property type="component" value="Unassembled WGS sequence"/>
</dbReference>
<evidence type="ECO:0000256" key="1">
    <source>
        <dbReference type="ARBA" id="ARBA00023015"/>
    </source>
</evidence>
<feature type="domain" description="IclR-ED" evidence="6">
    <location>
        <begin position="82"/>
        <end position="262"/>
    </location>
</feature>
<dbReference type="InterPro" id="IPR036390">
    <property type="entry name" value="WH_DNA-bd_sf"/>
</dbReference>
<gene>
    <name evidence="7" type="ORF">MMF94_16960</name>
</gene>
<dbReference type="InterPro" id="IPR005471">
    <property type="entry name" value="Tscrpt_reg_IclR_N"/>
</dbReference>
<keyword evidence="3" id="KW-0804">Transcription</keyword>